<keyword evidence="2" id="KW-1185">Reference proteome</keyword>
<comment type="caution">
    <text evidence="1">The sequence shown here is derived from an EMBL/GenBank/DDBJ whole genome shotgun (WGS) entry which is preliminary data.</text>
</comment>
<organism evidence="1 2">
    <name type="scientific">Suillus discolor</name>
    <dbReference type="NCBI Taxonomy" id="1912936"/>
    <lineage>
        <taxon>Eukaryota</taxon>
        <taxon>Fungi</taxon>
        <taxon>Dikarya</taxon>
        <taxon>Basidiomycota</taxon>
        <taxon>Agaricomycotina</taxon>
        <taxon>Agaricomycetes</taxon>
        <taxon>Agaricomycetidae</taxon>
        <taxon>Boletales</taxon>
        <taxon>Suillineae</taxon>
        <taxon>Suillaceae</taxon>
        <taxon>Suillus</taxon>
    </lineage>
</organism>
<proteinExistence type="predicted"/>
<evidence type="ECO:0000313" key="2">
    <source>
        <dbReference type="Proteomes" id="UP000823399"/>
    </source>
</evidence>
<sequence length="105" mass="11509">MAYIIVWLATQLHAFNPLLTGTSHPHHHQPASSLGSERSLWSIDLSRAEFIGESPSLTKYYEFPIGPRQDPISSATSWKPLSKIGTVGGPAVQFNHTGSHLTNCK</sequence>
<dbReference type="GeneID" id="64699003"/>
<reference evidence="1" key="1">
    <citation type="journal article" date="2020" name="New Phytol.">
        <title>Comparative genomics reveals dynamic genome evolution in host specialist ectomycorrhizal fungi.</title>
        <authorList>
            <person name="Lofgren L.A."/>
            <person name="Nguyen N.H."/>
            <person name="Vilgalys R."/>
            <person name="Ruytinx J."/>
            <person name="Liao H.L."/>
            <person name="Branco S."/>
            <person name="Kuo A."/>
            <person name="LaButti K."/>
            <person name="Lipzen A."/>
            <person name="Andreopoulos W."/>
            <person name="Pangilinan J."/>
            <person name="Riley R."/>
            <person name="Hundley H."/>
            <person name="Na H."/>
            <person name="Barry K."/>
            <person name="Grigoriev I.V."/>
            <person name="Stajich J.E."/>
            <person name="Kennedy P.G."/>
        </authorList>
    </citation>
    <scope>NUCLEOTIDE SEQUENCE</scope>
    <source>
        <strain evidence="1">FC423</strain>
    </source>
</reference>
<name>A0A9P7F9V5_9AGAM</name>
<accession>A0A9P7F9V5</accession>
<dbReference type="EMBL" id="JABBWM010000017">
    <property type="protein sequence ID" value="KAG2111687.1"/>
    <property type="molecule type" value="Genomic_DNA"/>
</dbReference>
<evidence type="ECO:0000313" key="1">
    <source>
        <dbReference type="EMBL" id="KAG2111687.1"/>
    </source>
</evidence>
<dbReference type="RefSeq" id="XP_041294906.1">
    <property type="nucleotide sequence ID" value="XM_041436744.1"/>
</dbReference>
<protein>
    <submittedName>
        <fullName evidence="1">Uncharacterized protein</fullName>
    </submittedName>
</protein>
<dbReference type="AlphaFoldDB" id="A0A9P7F9V5"/>
<gene>
    <name evidence="1" type="ORF">F5147DRAFT_686308</name>
</gene>
<dbReference type="Proteomes" id="UP000823399">
    <property type="component" value="Unassembled WGS sequence"/>
</dbReference>